<proteinExistence type="predicted"/>
<keyword evidence="3" id="KW-1185">Reference proteome</keyword>
<feature type="region of interest" description="Disordered" evidence="1">
    <location>
        <begin position="31"/>
        <end position="52"/>
    </location>
</feature>
<evidence type="ECO:0000313" key="2">
    <source>
        <dbReference type="EMBL" id="KAL1529893.1"/>
    </source>
</evidence>
<dbReference type="AlphaFoldDB" id="A0AB34K5V0"/>
<organism evidence="2 3">
    <name type="scientific">Prymnesium parvum</name>
    <name type="common">Toxic golden alga</name>
    <dbReference type="NCBI Taxonomy" id="97485"/>
    <lineage>
        <taxon>Eukaryota</taxon>
        <taxon>Haptista</taxon>
        <taxon>Haptophyta</taxon>
        <taxon>Prymnesiophyceae</taxon>
        <taxon>Prymnesiales</taxon>
        <taxon>Prymnesiaceae</taxon>
        <taxon>Prymnesium</taxon>
    </lineage>
</organism>
<sequence>MDHDLVCEEALSDDDGSEFEYVPRPADLVEEVVTSPHEERAAAPPPPPESESFVRVVIVPPGEPPRGGWHTDTDESDVTHAISRNSSLETVDCAAELGKGAAAEEAELSRTGSLASLRLEHSCPFVIGSVLEDQARSIQRAVRVYLSRGQTGTRIQKAARPNGTRGGQVSLAGPAVKQMPFKGADDPRGWPTARAEGRQKKLWALFHRRRAQEKGGPLILTSSTRMPLAPILQGDLEN</sequence>
<protein>
    <submittedName>
        <fullName evidence="2">Uncharacterized protein</fullName>
    </submittedName>
</protein>
<evidence type="ECO:0000313" key="3">
    <source>
        <dbReference type="Proteomes" id="UP001515480"/>
    </source>
</evidence>
<dbReference type="EMBL" id="JBGBPQ010000001">
    <property type="protein sequence ID" value="KAL1529893.1"/>
    <property type="molecule type" value="Genomic_DNA"/>
</dbReference>
<accession>A0AB34K5V0</accession>
<comment type="caution">
    <text evidence="2">The sequence shown here is derived from an EMBL/GenBank/DDBJ whole genome shotgun (WGS) entry which is preliminary data.</text>
</comment>
<name>A0AB34K5V0_PRYPA</name>
<dbReference type="Proteomes" id="UP001515480">
    <property type="component" value="Unassembled WGS sequence"/>
</dbReference>
<feature type="region of interest" description="Disordered" evidence="1">
    <location>
        <begin position="1"/>
        <end position="20"/>
    </location>
</feature>
<reference evidence="2 3" key="1">
    <citation type="journal article" date="2024" name="Science">
        <title>Giant polyketide synthase enzymes in the biosynthesis of giant marine polyether toxins.</title>
        <authorList>
            <person name="Fallon T.R."/>
            <person name="Shende V.V."/>
            <person name="Wierzbicki I.H."/>
            <person name="Pendleton A.L."/>
            <person name="Watervoot N.F."/>
            <person name="Auber R.P."/>
            <person name="Gonzalez D.J."/>
            <person name="Wisecaver J.H."/>
            <person name="Moore B.S."/>
        </authorList>
    </citation>
    <scope>NUCLEOTIDE SEQUENCE [LARGE SCALE GENOMIC DNA]</scope>
    <source>
        <strain evidence="2 3">12B1</strain>
    </source>
</reference>
<gene>
    <name evidence="2" type="ORF">AB1Y20_000821</name>
</gene>
<evidence type="ECO:0000256" key="1">
    <source>
        <dbReference type="SAM" id="MobiDB-lite"/>
    </source>
</evidence>